<feature type="domain" description="Metallo-beta-lactamase" evidence="1">
    <location>
        <begin position="38"/>
        <end position="248"/>
    </location>
</feature>
<keyword evidence="3" id="KW-1185">Reference proteome</keyword>
<dbReference type="Pfam" id="PF00753">
    <property type="entry name" value="Lactamase_B"/>
    <property type="match status" value="1"/>
</dbReference>
<name>A0A1I0INF2_9BACI</name>
<dbReference type="RefSeq" id="WP_093137157.1">
    <property type="nucleotide sequence ID" value="NZ_FOHJ01000013.1"/>
</dbReference>
<dbReference type="OrthoDB" id="9802248at2"/>
<organism evidence="2 3">
    <name type="scientific">Salinibacillus kushneri</name>
    <dbReference type="NCBI Taxonomy" id="237682"/>
    <lineage>
        <taxon>Bacteria</taxon>
        <taxon>Bacillati</taxon>
        <taxon>Bacillota</taxon>
        <taxon>Bacilli</taxon>
        <taxon>Bacillales</taxon>
        <taxon>Bacillaceae</taxon>
        <taxon>Salinibacillus</taxon>
    </lineage>
</organism>
<gene>
    <name evidence="2" type="ORF">SAMN05421676_11341</name>
</gene>
<dbReference type="InterPro" id="IPR050855">
    <property type="entry name" value="NDM-1-like"/>
</dbReference>
<dbReference type="CDD" id="cd07721">
    <property type="entry name" value="yflN-like_MBL-fold"/>
    <property type="match status" value="1"/>
</dbReference>
<dbReference type="SUPFAM" id="SSF56281">
    <property type="entry name" value="Metallo-hydrolase/oxidoreductase"/>
    <property type="match status" value="1"/>
</dbReference>
<dbReference type="EMBL" id="FOHJ01000013">
    <property type="protein sequence ID" value="SET98692.1"/>
    <property type="molecule type" value="Genomic_DNA"/>
</dbReference>
<dbReference type="PANTHER" id="PTHR42951">
    <property type="entry name" value="METALLO-BETA-LACTAMASE DOMAIN-CONTAINING"/>
    <property type="match status" value="1"/>
</dbReference>
<reference evidence="3" key="1">
    <citation type="submission" date="2016-10" db="EMBL/GenBank/DDBJ databases">
        <authorList>
            <person name="Varghese N."/>
            <person name="Submissions S."/>
        </authorList>
    </citation>
    <scope>NUCLEOTIDE SEQUENCE [LARGE SCALE GENOMIC DNA]</scope>
    <source>
        <strain evidence="3">CGMCC 1.3566</strain>
    </source>
</reference>
<evidence type="ECO:0000259" key="1">
    <source>
        <dbReference type="SMART" id="SM00849"/>
    </source>
</evidence>
<dbReference type="Gene3D" id="3.60.15.10">
    <property type="entry name" value="Ribonuclease Z/Hydroxyacylglutathione hydrolase-like"/>
    <property type="match status" value="1"/>
</dbReference>
<dbReference type="AlphaFoldDB" id="A0A1I0INF2"/>
<evidence type="ECO:0000313" key="2">
    <source>
        <dbReference type="EMBL" id="SET98692.1"/>
    </source>
</evidence>
<accession>A0A1I0INF2</accession>
<dbReference type="Proteomes" id="UP000199095">
    <property type="component" value="Unassembled WGS sequence"/>
</dbReference>
<proteinExistence type="predicted"/>
<dbReference type="SMART" id="SM00849">
    <property type="entry name" value="Lactamase_B"/>
    <property type="match status" value="1"/>
</dbReference>
<dbReference type="STRING" id="237682.SAMN05421676_11341"/>
<dbReference type="InterPro" id="IPR001279">
    <property type="entry name" value="Metallo-B-lactamas"/>
</dbReference>
<dbReference type="InterPro" id="IPR036866">
    <property type="entry name" value="RibonucZ/Hydroxyglut_hydro"/>
</dbReference>
<protein>
    <submittedName>
        <fullName evidence="2">Glyoxylase, beta-lactamase superfamily II</fullName>
    </submittedName>
</protein>
<dbReference type="PANTHER" id="PTHR42951:SF17">
    <property type="entry name" value="METALLO-BETA-LACTAMASE DOMAIN-CONTAINING PROTEIN"/>
    <property type="match status" value="1"/>
</dbReference>
<sequence length="287" mass="31954">MTDYMEYSDDHRFIPVTSLTSGVGQAVTPDIYCFPIQVVNVVFVGKPKEDNWMLIDAGMPRSADDIISEVVRRFGEDRSPEGIILTHGHFDHVGAIVDLVEHWDVPVYAHQSELPFLTGEKSYPEPDPTVEGGMVAKMSPYFPNEPINLGDHVQALPSDGSVPHLGEWKWIHTPGHSPGHVSFFREQDGSLIVGDAFVTVKQESLFKVMVQDQEISGPPRYLTTDWQAARDSVRKLEALKPNVAVAGHGIPMSGEELSTQLQQLAEHFDQLAIPDYGRYVDGQNQEH</sequence>
<evidence type="ECO:0000313" key="3">
    <source>
        <dbReference type="Proteomes" id="UP000199095"/>
    </source>
</evidence>